<dbReference type="Gene3D" id="3.30.420.210">
    <property type="entry name" value="SEP domain"/>
    <property type="match status" value="1"/>
</dbReference>
<dbReference type="GO" id="GO:0000045">
    <property type="term" value="P:autophagosome assembly"/>
    <property type="evidence" value="ECO:0000318"/>
    <property type="project" value="GO_Central"/>
</dbReference>
<dbReference type="Pfam" id="PF08059">
    <property type="entry name" value="SEP"/>
    <property type="match status" value="1"/>
</dbReference>
<dbReference type="PROSITE" id="PS50033">
    <property type="entry name" value="UBX"/>
    <property type="match status" value="1"/>
</dbReference>
<dbReference type="FunFam" id="3.30.420.210:FF:000002">
    <property type="entry name" value="UBX domain-containing protein 1"/>
    <property type="match status" value="1"/>
</dbReference>
<feature type="region of interest" description="Disordered" evidence="1">
    <location>
        <begin position="44"/>
        <end position="119"/>
    </location>
</feature>
<dbReference type="Gene3D" id="1.10.8.10">
    <property type="entry name" value="DNA helicase RuvA subunit, C-terminal domain"/>
    <property type="match status" value="1"/>
</dbReference>
<evidence type="ECO:0000259" key="2">
    <source>
        <dbReference type="PROSITE" id="PS50033"/>
    </source>
</evidence>
<feature type="compositionally biased region" description="Polar residues" evidence="1">
    <location>
        <begin position="54"/>
        <end position="65"/>
    </location>
</feature>
<dbReference type="InterPro" id="IPR029071">
    <property type="entry name" value="Ubiquitin-like_domsf"/>
</dbReference>
<dbReference type="InParanoid" id="D6WT40"/>
<sequence length="361" mass="39707">MSDNPELISQFTAITGVDEDRAKFYLESSAWKLDVAISRYYENDGGEISEDNTPDQPSESEQSHQAAPPRPKSKTTNSNFATLNTLTTSSDEEEEEGQAFYAGGSEHSGQQVLGPSKKKDIVSGMFKSVQKHGVEIVDQKPGGSKLFKGKGYKLGQTADDSEEVEGAAGPAPSPEVTLKLWKDGFTVNEGELRAYTDPANTEFLQSIQRGEIPQELRQGNTEVYLAMEDHRMESFKQVDKGVKPFTGQGYTLGSPAPPVVGAQREEDKPANEERAKQALKLDSSQPTTNIQIRLSDGSRLVAQFNHTHTVGDVRQYILTARPQYQTRNFNLLSGYPSRILEDSQSLAEGNLLNSAIMQKLI</sequence>
<dbReference type="FunCoup" id="D6WT40">
    <property type="interactions" value="1957"/>
</dbReference>
<dbReference type="OMA" id="NKDHTDK"/>
<dbReference type="Gene3D" id="3.10.20.90">
    <property type="entry name" value="Phosphatidylinositol 3-kinase Catalytic Subunit, Chain A, domain 1"/>
    <property type="match status" value="1"/>
</dbReference>
<dbReference type="GO" id="GO:0043161">
    <property type="term" value="P:proteasome-mediated ubiquitin-dependent protein catabolic process"/>
    <property type="evidence" value="ECO:0000318"/>
    <property type="project" value="GO_Central"/>
</dbReference>
<dbReference type="GO" id="GO:0031468">
    <property type="term" value="P:nuclear membrane reassembly"/>
    <property type="evidence" value="ECO:0000318"/>
    <property type="project" value="GO_Central"/>
</dbReference>
<dbReference type="PANTHER" id="PTHR23333:SF20">
    <property type="entry name" value="NSFL1 COFACTOR P47"/>
    <property type="match status" value="1"/>
</dbReference>
<organism evidence="4 5">
    <name type="scientific">Tribolium castaneum</name>
    <name type="common">Red flour beetle</name>
    <dbReference type="NCBI Taxonomy" id="7070"/>
    <lineage>
        <taxon>Eukaryota</taxon>
        <taxon>Metazoa</taxon>
        <taxon>Ecdysozoa</taxon>
        <taxon>Arthropoda</taxon>
        <taxon>Hexapoda</taxon>
        <taxon>Insecta</taxon>
        <taxon>Pterygota</taxon>
        <taxon>Neoptera</taxon>
        <taxon>Endopterygota</taxon>
        <taxon>Coleoptera</taxon>
        <taxon>Polyphaga</taxon>
        <taxon>Cucujiformia</taxon>
        <taxon>Tenebrionidae</taxon>
        <taxon>Tenebrionidae incertae sedis</taxon>
        <taxon>Tribolium</taxon>
    </lineage>
</organism>
<dbReference type="GO" id="GO:0005829">
    <property type="term" value="C:cytosol"/>
    <property type="evidence" value="ECO:0000318"/>
    <property type="project" value="GO_Central"/>
</dbReference>
<dbReference type="SUPFAM" id="SSF102848">
    <property type="entry name" value="NSFL1 (p97 ATPase) cofactor p47, SEP domain"/>
    <property type="match status" value="1"/>
</dbReference>
<feature type="domain" description="SEP" evidence="3">
    <location>
        <begin position="173"/>
        <end position="236"/>
    </location>
</feature>
<dbReference type="PhylomeDB" id="D6WT40"/>
<dbReference type="OrthoDB" id="25887at2759"/>
<dbReference type="STRING" id="7070.D6WT40"/>
<dbReference type="GO" id="GO:0007030">
    <property type="term" value="P:Golgi organization"/>
    <property type="evidence" value="ECO:0000318"/>
    <property type="project" value="GO_Central"/>
</dbReference>
<feature type="compositionally biased region" description="Polar residues" evidence="1">
    <location>
        <begin position="74"/>
        <end position="89"/>
    </location>
</feature>
<feature type="domain" description="UBX" evidence="2">
    <location>
        <begin position="283"/>
        <end position="359"/>
    </location>
</feature>
<dbReference type="PANTHER" id="PTHR23333">
    <property type="entry name" value="UBX DOMAIN CONTAINING PROTEIN"/>
    <property type="match status" value="1"/>
</dbReference>
<dbReference type="GO" id="GO:0043130">
    <property type="term" value="F:ubiquitin binding"/>
    <property type="evidence" value="ECO:0000318"/>
    <property type="project" value="GO_Central"/>
</dbReference>
<evidence type="ECO:0000313" key="4">
    <source>
        <dbReference type="EMBL" id="EFA05869.1"/>
    </source>
</evidence>
<dbReference type="CDD" id="cd14348">
    <property type="entry name" value="UBA_p47"/>
    <property type="match status" value="1"/>
</dbReference>
<dbReference type="InterPro" id="IPR001012">
    <property type="entry name" value="UBX_dom"/>
</dbReference>
<dbReference type="PROSITE" id="PS51399">
    <property type="entry name" value="SEP"/>
    <property type="match status" value="1"/>
</dbReference>
<reference evidence="4 5" key="1">
    <citation type="journal article" date="2008" name="Nature">
        <title>The genome of the model beetle and pest Tribolium castaneum.</title>
        <authorList>
            <consortium name="Tribolium Genome Sequencing Consortium"/>
            <person name="Richards S."/>
            <person name="Gibbs R.A."/>
            <person name="Weinstock G.M."/>
            <person name="Brown S.J."/>
            <person name="Denell R."/>
            <person name="Beeman R.W."/>
            <person name="Gibbs R."/>
            <person name="Beeman R.W."/>
            <person name="Brown S.J."/>
            <person name="Bucher G."/>
            <person name="Friedrich M."/>
            <person name="Grimmelikhuijzen C.J."/>
            <person name="Klingler M."/>
            <person name="Lorenzen M."/>
            <person name="Richards S."/>
            <person name="Roth S."/>
            <person name="Schroder R."/>
            <person name="Tautz D."/>
            <person name="Zdobnov E.M."/>
            <person name="Muzny D."/>
            <person name="Gibbs R.A."/>
            <person name="Weinstock G.M."/>
            <person name="Attaway T."/>
            <person name="Bell S."/>
            <person name="Buhay C.J."/>
            <person name="Chandrabose M.N."/>
            <person name="Chavez D."/>
            <person name="Clerk-Blankenburg K.P."/>
            <person name="Cree A."/>
            <person name="Dao M."/>
            <person name="Davis C."/>
            <person name="Chacko J."/>
            <person name="Dinh H."/>
            <person name="Dugan-Rocha S."/>
            <person name="Fowler G."/>
            <person name="Garner T.T."/>
            <person name="Garnes J."/>
            <person name="Gnirke A."/>
            <person name="Hawes A."/>
            <person name="Hernandez J."/>
            <person name="Hines S."/>
            <person name="Holder M."/>
            <person name="Hume J."/>
            <person name="Jhangiani S.N."/>
            <person name="Joshi V."/>
            <person name="Khan Z.M."/>
            <person name="Jackson L."/>
            <person name="Kovar C."/>
            <person name="Kowis A."/>
            <person name="Lee S."/>
            <person name="Lewis L.R."/>
            <person name="Margolis J."/>
            <person name="Morgan M."/>
            <person name="Nazareth L.V."/>
            <person name="Nguyen N."/>
            <person name="Okwuonu G."/>
            <person name="Parker D."/>
            <person name="Richards S."/>
            <person name="Ruiz S.J."/>
            <person name="Santibanez J."/>
            <person name="Savard J."/>
            <person name="Scherer S.E."/>
            <person name="Schneider B."/>
            <person name="Sodergren E."/>
            <person name="Tautz D."/>
            <person name="Vattahil S."/>
            <person name="Villasana D."/>
            <person name="White C.S."/>
            <person name="Wright R."/>
            <person name="Park Y."/>
            <person name="Beeman R.W."/>
            <person name="Lord J."/>
            <person name="Oppert B."/>
            <person name="Lorenzen M."/>
            <person name="Brown S."/>
            <person name="Wang L."/>
            <person name="Savard J."/>
            <person name="Tautz D."/>
            <person name="Richards S."/>
            <person name="Weinstock G."/>
            <person name="Gibbs R.A."/>
            <person name="Liu Y."/>
            <person name="Worley K."/>
            <person name="Weinstock G."/>
            <person name="Elsik C.G."/>
            <person name="Reese J.T."/>
            <person name="Elhaik E."/>
            <person name="Landan G."/>
            <person name="Graur D."/>
            <person name="Arensburger P."/>
            <person name="Atkinson P."/>
            <person name="Beeman R.W."/>
            <person name="Beidler J."/>
            <person name="Brown S.J."/>
            <person name="Demuth J.P."/>
            <person name="Drury D.W."/>
            <person name="Du Y.Z."/>
            <person name="Fujiwara H."/>
            <person name="Lorenzen M."/>
            <person name="Maselli V."/>
            <person name="Osanai M."/>
            <person name="Park Y."/>
            <person name="Robertson H.M."/>
            <person name="Tu Z."/>
            <person name="Wang J.J."/>
            <person name="Wang S."/>
            <person name="Richards S."/>
            <person name="Song H."/>
            <person name="Zhang L."/>
            <person name="Sodergren E."/>
            <person name="Werner D."/>
            <person name="Stanke M."/>
            <person name="Morgenstern B."/>
            <person name="Solovyev V."/>
            <person name="Kosarev P."/>
            <person name="Brown G."/>
            <person name="Chen H.C."/>
            <person name="Ermolaeva O."/>
            <person name="Hlavina W."/>
            <person name="Kapustin Y."/>
            <person name="Kiryutin B."/>
            <person name="Kitts P."/>
            <person name="Maglott D."/>
            <person name="Pruitt K."/>
            <person name="Sapojnikov V."/>
            <person name="Souvorov A."/>
            <person name="Mackey A.J."/>
            <person name="Waterhouse R.M."/>
            <person name="Wyder S."/>
            <person name="Zdobnov E.M."/>
            <person name="Zdobnov E.M."/>
            <person name="Wyder S."/>
            <person name="Kriventseva E.V."/>
            <person name="Kadowaki T."/>
            <person name="Bork P."/>
            <person name="Aranda M."/>
            <person name="Bao R."/>
            <person name="Beermann A."/>
            <person name="Berns N."/>
            <person name="Bolognesi R."/>
            <person name="Bonneton F."/>
            <person name="Bopp D."/>
            <person name="Brown S.J."/>
            <person name="Bucher G."/>
            <person name="Butts T."/>
            <person name="Chaumot A."/>
            <person name="Denell R.E."/>
            <person name="Ferrier D.E."/>
            <person name="Friedrich M."/>
            <person name="Gordon C.M."/>
            <person name="Jindra M."/>
            <person name="Klingler M."/>
            <person name="Lan Q."/>
            <person name="Lattorff H.M."/>
            <person name="Laudet V."/>
            <person name="von Levetsow C."/>
            <person name="Liu Z."/>
            <person name="Lutz R."/>
            <person name="Lynch J.A."/>
            <person name="da Fonseca R.N."/>
            <person name="Posnien N."/>
            <person name="Reuter R."/>
            <person name="Roth S."/>
            <person name="Savard J."/>
            <person name="Schinko J.B."/>
            <person name="Schmitt C."/>
            <person name="Schoppmeier M."/>
            <person name="Schroder R."/>
            <person name="Shippy T.D."/>
            <person name="Simonnet F."/>
            <person name="Marques-Souza H."/>
            <person name="Tautz D."/>
            <person name="Tomoyasu Y."/>
            <person name="Trauner J."/>
            <person name="Van der Zee M."/>
            <person name="Vervoort M."/>
            <person name="Wittkopp N."/>
            <person name="Wimmer E.A."/>
            <person name="Yang X."/>
            <person name="Jones A.K."/>
            <person name="Sattelle D.B."/>
            <person name="Ebert P.R."/>
            <person name="Nelson D."/>
            <person name="Scott J.G."/>
            <person name="Beeman R.W."/>
            <person name="Muthukrishnan S."/>
            <person name="Kramer K.J."/>
            <person name="Arakane Y."/>
            <person name="Beeman R.W."/>
            <person name="Zhu Q."/>
            <person name="Hogenkamp D."/>
            <person name="Dixit R."/>
            <person name="Oppert B."/>
            <person name="Jiang H."/>
            <person name="Zou Z."/>
            <person name="Marshall J."/>
            <person name="Elpidina E."/>
            <person name="Vinokurov K."/>
            <person name="Oppert C."/>
            <person name="Zou Z."/>
            <person name="Evans J."/>
            <person name="Lu Z."/>
            <person name="Zhao P."/>
            <person name="Sumathipala N."/>
            <person name="Altincicek B."/>
            <person name="Vilcinskas A."/>
            <person name="Williams M."/>
            <person name="Hultmark D."/>
            <person name="Hetru C."/>
            <person name="Jiang H."/>
            <person name="Grimmelikhuijzen C.J."/>
            <person name="Hauser F."/>
            <person name="Cazzamali G."/>
            <person name="Williamson M."/>
            <person name="Park Y."/>
            <person name="Li B."/>
            <person name="Tanaka Y."/>
            <person name="Predel R."/>
            <person name="Neupert S."/>
            <person name="Schachtner J."/>
            <person name="Verleyen P."/>
            <person name="Raible F."/>
            <person name="Bork P."/>
            <person name="Friedrich M."/>
            <person name="Walden K.K."/>
            <person name="Robertson H.M."/>
            <person name="Angeli S."/>
            <person name="Foret S."/>
            <person name="Bucher G."/>
            <person name="Schuetz S."/>
            <person name="Maleszka R."/>
            <person name="Wimmer E.A."/>
            <person name="Beeman R.W."/>
            <person name="Lorenzen M."/>
            <person name="Tomoyasu Y."/>
            <person name="Miller S.C."/>
            <person name="Grossmann D."/>
            <person name="Bucher G."/>
        </authorList>
    </citation>
    <scope>NUCLEOTIDE SEQUENCE [LARGE SCALE GENOMIC DNA]</scope>
    <source>
        <strain evidence="4 5">Georgia GA2</strain>
    </source>
</reference>
<dbReference type="Pfam" id="PF14555">
    <property type="entry name" value="UBA_4"/>
    <property type="match status" value="1"/>
</dbReference>
<protein>
    <submittedName>
        <fullName evidence="4">NSFL1 cofactor p47-like Protein</fullName>
    </submittedName>
</protein>
<evidence type="ECO:0000256" key="1">
    <source>
        <dbReference type="SAM" id="MobiDB-lite"/>
    </source>
</evidence>
<dbReference type="InterPro" id="IPR036241">
    <property type="entry name" value="NSFL1C_SEP_dom_sf"/>
</dbReference>
<dbReference type="SMART" id="SM00166">
    <property type="entry name" value="UBX"/>
    <property type="match status" value="1"/>
</dbReference>
<dbReference type="GO" id="GO:0061025">
    <property type="term" value="P:membrane fusion"/>
    <property type="evidence" value="ECO:0000318"/>
    <property type="project" value="GO_Central"/>
</dbReference>
<dbReference type="SUPFAM" id="SSF46934">
    <property type="entry name" value="UBA-like"/>
    <property type="match status" value="1"/>
</dbReference>
<dbReference type="EMBL" id="KQ971354">
    <property type="protein sequence ID" value="EFA05869.1"/>
    <property type="molecule type" value="Genomic_DNA"/>
</dbReference>
<dbReference type="HOGENOM" id="CLU_029402_0_0_1"/>
<dbReference type="InterPro" id="IPR009060">
    <property type="entry name" value="UBA-like_sf"/>
</dbReference>
<dbReference type="eggNOG" id="KOG2086">
    <property type="taxonomic scope" value="Eukaryota"/>
</dbReference>
<accession>D6WT40</accession>
<evidence type="ECO:0000259" key="3">
    <source>
        <dbReference type="PROSITE" id="PS51399"/>
    </source>
</evidence>
<dbReference type="InterPro" id="IPR012989">
    <property type="entry name" value="SEP_domain"/>
</dbReference>
<dbReference type="FunFam" id="1.10.8.10:FF:000020">
    <property type="entry name" value="NSFL1 (p97) cofactor (p47)"/>
    <property type="match status" value="1"/>
</dbReference>
<reference evidence="4 5" key="2">
    <citation type="journal article" date="2010" name="Nucleic Acids Res.">
        <title>BeetleBase in 2010: revisions to provide comprehensive genomic information for Tribolium castaneum.</title>
        <authorList>
            <person name="Kim H.S."/>
            <person name="Murphy T."/>
            <person name="Xia J."/>
            <person name="Caragea D."/>
            <person name="Park Y."/>
            <person name="Beeman R.W."/>
            <person name="Lorenzen M.D."/>
            <person name="Butcher S."/>
            <person name="Manak J.R."/>
            <person name="Brown S.J."/>
        </authorList>
    </citation>
    <scope>GENOME REANNOTATION</scope>
    <source>
        <strain evidence="4 5">Georgia GA2</strain>
    </source>
</reference>
<keyword evidence="5" id="KW-1185">Reference proteome</keyword>
<dbReference type="AlphaFoldDB" id="D6WT40"/>
<dbReference type="Proteomes" id="UP000007266">
    <property type="component" value="Linkage group 7"/>
</dbReference>
<dbReference type="Pfam" id="PF00789">
    <property type="entry name" value="UBX"/>
    <property type="match status" value="1"/>
</dbReference>
<proteinExistence type="predicted"/>
<name>D6WT40_TRICA</name>
<dbReference type="SUPFAM" id="SSF54236">
    <property type="entry name" value="Ubiquitin-like"/>
    <property type="match status" value="1"/>
</dbReference>
<dbReference type="KEGG" id="tca:662196"/>
<feature type="compositionally biased region" description="Basic and acidic residues" evidence="1">
    <location>
        <begin position="263"/>
        <end position="274"/>
    </location>
</feature>
<dbReference type="SMART" id="SM00553">
    <property type="entry name" value="SEP"/>
    <property type="match status" value="1"/>
</dbReference>
<dbReference type="GO" id="GO:0005634">
    <property type="term" value="C:nucleus"/>
    <property type="evidence" value="ECO:0000318"/>
    <property type="project" value="GO_Central"/>
</dbReference>
<dbReference type="CDD" id="cd01770">
    <property type="entry name" value="UBX_UBXN2"/>
    <property type="match status" value="1"/>
</dbReference>
<feature type="region of interest" description="Disordered" evidence="1">
    <location>
        <begin position="249"/>
        <end position="274"/>
    </location>
</feature>
<feature type="compositionally biased region" description="Acidic residues" evidence="1">
    <location>
        <begin position="44"/>
        <end position="53"/>
    </location>
</feature>
<gene>
    <name evidence="4" type="primary">AUGUSTUS-3.0.2_08669</name>
    <name evidence="4" type="ORF">TcasGA2_TC008669</name>
</gene>
<evidence type="ECO:0000313" key="5">
    <source>
        <dbReference type="Proteomes" id="UP000007266"/>
    </source>
</evidence>